<gene>
    <name evidence="1" type="ORF">H8790_12730</name>
</gene>
<dbReference type="Gene3D" id="3.30.1240.10">
    <property type="match status" value="1"/>
</dbReference>
<dbReference type="InterPro" id="IPR036412">
    <property type="entry name" value="HAD-like_sf"/>
</dbReference>
<dbReference type="PANTHER" id="PTHR10000:SF8">
    <property type="entry name" value="HAD SUPERFAMILY HYDROLASE-LIKE, TYPE 3"/>
    <property type="match status" value="1"/>
</dbReference>
<dbReference type="InterPro" id="IPR023214">
    <property type="entry name" value="HAD_sf"/>
</dbReference>
<keyword evidence="2" id="KW-1185">Reference proteome</keyword>
<proteinExistence type="predicted"/>
<organism evidence="1 2">
    <name type="scientific">Oscillibacter hominis</name>
    <dbReference type="NCBI Taxonomy" id="2763056"/>
    <lineage>
        <taxon>Bacteria</taxon>
        <taxon>Bacillati</taxon>
        <taxon>Bacillota</taxon>
        <taxon>Clostridia</taxon>
        <taxon>Eubacteriales</taxon>
        <taxon>Oscillospiraceae</taxon>
        <taxon>Oscillibacter</taxon>
    </lineage>
</organism>
<dbReference type="GO" id="GO:0000287">
    <property type="term" value="F:magnesium ion binding"/>
    <property type="evidence" value="ECO:0007669"/>
    <property type="project" value="TreeGrafter"/>
</dbReference>
<dbReference type="PANTHER" id="PTHR10000">
    <property type="entry name" value="PHOSPHOSERINE PHOSPHATASE"/>
    <property type="match status" value="1"/>
</dbReference>
<sequence length="280" mass="30375">MGKFDGVLLASDFDNTLVDTDGAERSESPLPPVPERNLEALRYFMDNGGRFTVATGRALPAFVPFADGVPMNAPCILSNGAALYDIREKAYVRTAFLDDSIRERGNEILAAVPGLACELYHDGMEVHCMNPNEVTRRHKHLTHAPCEEVENLLDAPGPCSKLLLEGTPELLDQAQQYILDRGWGGEYEIVTSSQWLLEVTAKGANKGDMLRLLAAHVGAAPEDTYGIGDHLNDLKLLEASAIPFAPANCVERLRASGARLVCTAAEGALADVVEILDQKY</sequence>
<dbReference type="GO" id="GO:0005829">
    <property type="term" value="C:cytosol"/>
    <property type="evidence" value="ECO:0007669"/>
    <property type="project" value="TreeGrafter"/>
</dbReference>
<dbReference type="EMBL" id="CP060490">
    <property type="protein sequence ID" value="QNL44285.1"/>
    <property type="molecule type" value="Genomic_DNA"/>
</dbReference>
<reference evidence="1 2" key="1">
    <citation type="submission" date="2020-08" db="EMBL/GenBank/DDBJ databases">
        <authorList>
            <person name="Liu C."/>
            <person name="Sun Q."/>
        </authorList>
    </citation>
    <scope>NUCLEOTIDE SEQUENCE [LARGE SCALE GENOMIC DNA]</scope>
    <source>
        <strain evidence="1 2">NSJ-62</strain>
    </source>
</reference>
<dbReference type="AlphaFoldDB" id="A0A7G9B404"/>
<dbReference type="Pfam" id="PF08282">
    <property type="entry name" value="Hydrolase_3"/>
    <property type="match status" value="1"/>
</dbReference>
<dbReference type="Gene3D" id="3.40.50.1000">
    <property type="entry name" value="HAD superfamily/HAD-like"/>
    <property type="match status" value="1"/>
</dbReference>
<evidence type="ECO:0000313" key="1">
    <source>
        <dbReference type="EMBL" id="QNL44285.1"/>
    </source>
</evidence>
<dbReference type="RefSeq" id="WP_187332886.1">
    <property type="nucleotide sequence ID" value="NZ_CP060490.1"/>
</dbReference>
<dbReference type="KEGG" id="ohi:H8790_12730"/>
<keyword evidence="1" id="KW-0378">Hydrolase</keyword>
<accession>A0A7G9B404</accession>
<evidence type="ECO:0000313" key="2">
    <source>
        <dbReference type="Proteomes" id="UP000515960"/>
    </source>
</evidence>
<dbReference type="SUPFAM" id="SSF56784">
    <property type="entry name" value="HAD-like"/>
    <property type="match status" value="1"/>
</dbReference>
<name>A0A7G9B404_9FIRM</name>
<protein>
    <submittedName>
        <fullName evidence="1">HAD hydrolase family protein</fullName>
    </submittedName>
</protein>
<dbReference type="Proteomes" id="UP000515960">
    <property type="component" value="Chromosome"/>
</dbReference>
<dbReference type="GO" id="GO:0016791">
    <property type="term" value="F:phosphatase activity"/>
    <property type="evidence" value="ECO:0007669"/>
    <property type="project" value="TreeGrafter"/>
</dbReference>